<proteinExistence type="predicted"/>
<keyword evidence="1" id="KW-0472">Membrane</keyword>
<name>A0A1F4WIR1_UNCKA</name>
<evidence type="ECO:0000313" key="3">
    <source>
        <dbReference type="Proteomes" id="UP000179113"/>
    </source>
</evidence>
<dbReference type="InterPro" id="IPR036013">
    <property type="entry name" value="Band_7/SPFH_dom_sf"/>
</dbReference>
<keyword evidence="1" id="KW-1133">Transmembrane helix</keyword>
<reference evidence="2 3" key="1">
    <citation type="journal article" date="2016" name="Nat. Commun.">
        <title>Thousands of microbial genomes shed light on interconnected biogeochemical processes in an aquifer system.</title>
        <authorList>
            <person name="Anantharaman K."/>
            <person name="Brown C.T."/>
            <person name="Hug L.A."/>
            <person name="Sharon I."/>
            <person name="Castelle C.J."/>
            <person name="Probst A.J."/>
            <person name="Thomas B.C."/>
            <person name="Singh A."/>
            <person name="Wilkins M.J."/>
            <person name="Karaoz U."/>
            <person name="Brodie E.L."/>
            <person name="Williams K.H."/>
            <person name="Hubbard S.S."/>
            <person name="Banfield J.F."/>
        </authorList>
    </citation>
    <scope>NUCLEOTIDE SEQUENCE [LARGE SCALE GENOMIC DNA]</scope>
</reference>
<dbReference type="AlphaFoldDB" id="A0A1F4WIR1"/>
<dbReference type="SUPFAM" id="SSF117892">
    <property type="entry name" value="Band 7/SPFH domain"/>
    <property type="match status" value="1"/>
</dbReference>
<dbReference type="EMBL" id="MEWA01000022">
    <property type="protein sequence ID" value="OGC69344.1"/>
    <property type="molecule type" value="Genomic_DNA"/>
</dbReference>
<protein>
    <recommendedName>
        <fullName evidence="4">Band 7 domain-containing protein</fullName>
    </recommendedName>
</protein>
<dbReference type="Gene3D" id="3.30.479.30">
    <property type="entry name" value="Band 7 domain"/>
    <property type="match status" value="1"/>
</dbReference>
<sequence>MQYRSWWLYLTIAVIAVVVFAVIGAFTFFGYFWVSVDATHIGVETIEGRVTAVLPPGIHSNDARWADLTEVSLEQLPWCATDPEVITSDRQRLGFVVCGTVSRPGLGDLVEGTGETFYKVNNNENWTGYKQYYLNDGLLAGRYETKPTEDGKDTVYVITQAGLMDQLARQAMKVCVGARTFDTAVVGGSRDELRQCIDDNVSERAAAYGGLKVQNVTVPNVVLLPEVQQKFDDITQSRLDVELANQDALKEASLANQQLALESGKIRVEQGRIQELEKQKALTYDLERQALEAEKAVIEAQKANDLLTAQKDLEIALAQLEVERAQALAIIAKDEALATLYAQYPEYREMLIKLAWAASIKATDKLILPAGTDPMTILQPDGESGVDVVIPATP</sequence>
<evidence type="ECO:0008006" key="4">
    <source>
        <dbReference type="Google" id="ProtNLM"/>
    </source>
</evidence>
<feature type="transmembrane region" description="Helical" evidence="1">
    <location>
        <begin position="7"/>
        <end position="34"/>
    </location>
</feature>
<comment type="caution">
    <text evidence="2">The sequence shown here is derived from an EMBL/GenBank/DDBJ whole genome shotgun (WGS) entry which is preliminary data.</text>
</comment>
<dbReference type="Proteomes" id="UP000179113">
    <property type="component" value="Unassembled WGS sequence"/>
</dbReference>
<evidence type="ECO:0000313" key="2">
    <source>
        <dbReference type="EMBL" id="OGC69344.1"/>
    </source>
</evidence>
<accession>A0A1F4WIR1</accession>
<evidence type="ECO:0000256" key="1">
    <source>
        <dbReference type="SAM" id="Phobius"/>
    </source>
</evidence>
<organism evidence="2 3">
    <name type="scientific">candidate division WWE3 bacterium RIFOXYC1_FULL_39_7</name>
    <dbReference type="NCBI Taxonomy" id="1802643"/>
    <lineage>
        <taxon>Bacteria</taxon>
        <taxon>Katanobacteria</taxon>
    </lineage>
</organism>
<gene>
    <name evidence="2" type="ORF">A2415_04380</name>
</gene>
<keyword evidence="1" id="KW-0812">Transmembrane</keyword>